<organism evidence="1 2">
    <name type="scientific">Dickeya undicola</name>
    <dbReference type="NCBI Taxonomy" id="1577887"/>
    <lineage>
        <taxon>Bacteria</taxon>
        <taxon>Pseudomonadati</taxon>
        <taxon>Pseudomonadota</taxon>
        <taxon>Gammaproteobacteria</taxon>
        <taxon>Enterobacterales</taxon>
        <taxon>Pectobacteriaceae</taxon>
        <taxon>Dickeya</taxon>
    </lineage>
</organism>
<proteinExistence type="predicted"/>
<sequence length="75" mass="8505">MSSQRKVINHYSTSAECLILEMGERLQKAAGQDLKNKLESGEIKLVNGRYIGESLKVNRPSTLKLRLRRAYVSVQ</sequence>
<comment type="caution">
    <text evidence="1">The sequence shown here is derived from an EMBL/GenBank/DDBJ whole genome shotgun (WGS) entry which is preliminary data.</text>
</comment>
<reference evidence="1 2" key="1">
    <citation type="submission" date="2018-11" db="EMBL/GenBank/DDBJ databases">
        <title>Characterization of surface water Dickeya isolates.</title>
        <authorList>
            <person name="Van Gijsegem F."/>
            <person name="Pedron J."/>
        </authorList>
    </citation>
    <scope>NUCLEOTIDE SEQUENCE [LARGE SCALE GENOMIC DNA]</scope>
    <source>
        <strain evidence="1 2">FVG1-MFV-O17</strain>
    </source>
</reference>
<evidence type="ECO:0000313" key="1">
    <source>
        <dbReference type="EMBL" id="RNM07464.1"/>
    </source>
</evidence>
<dbReference type="AlphaFoldDB" id="A0A3N0G4U1"/>
<dbReference type="OrthoDB" id="6631393at2"/>
<dbReference type="EMBL" id="RJLR01000012">
    <property type="protein sequence ID" value="RNM07464.1"/>
    <property type="molecule type" value="Genomic_DNA"/>
</dbReference>
<protein>
    <submittedName>
        <fullName evidence="1">Uncharacterized protein</fullName>
    </submittedName>
</protein>
<evidence type="ECO:0000313" key="2">
    <source>
        <dbReference type="Proteomes" id="UP000276061"/>
    </source>
</evidence>
<name>A0A3N0G4U1_9GAMM</name>
<dbReference type="RefSeq" id="WP_072025475.1">
    <property type="nucleotide sequence ID" value="NZ_JSYG01000026.1"/>
</dbReference>
<gene>
    <name evidence="1" type="ORF">EF878_05780</name>
</gene>
<dbReference type="Proteomes" id="UP000276061">
    <property type="component" value="Unassembled WGS sequence"/>
</dbReference>
<accession>A0A3N0G4U1</accession>